<dbReference type="EMBL" id="JNSL01000028">
    <property type="protein sequence ID" value="KGA19665.1"/>
    <property type="molecule type" value="Genomic_DNA"/>
</dbReference>
<dbReference type="AlphaFoldDB" id="A0A094Q665"/>
<proteinExistence type="predicted"/>
<dbReference type="InterPro" id="IPR006680">
    <property type="entry name" value="Amidohydro-rel"/>
</dbReference>
<gene>
    <name evidence="3" type="ORF">GM51_6195</name>
</gene>
<accession>A0A094Q665</accession>
<dbReference type="SUPFAM" id="SSF51338">
    <property type="entry name" value="Composite domain of metallo-dependent hydrolases"/>
    <property type="match status" value="1"/>
</dbReference>
<sequence length="443" mass="48157">MITSKVDTLIFNASYLITVNKENQVHKNYSIAITNGQITHIAPTEELAHLEAKNKFDAHGKILAPGLINTHTHLAMSLLRGWAEGVDLQGFLDRVWTAESLTMNPENVELGTRLGAVESLLAGTTTTLDMYLFPDAAHKGAVSAGIRHISGPIFLDFPGLDGLQWEQRIELAKNWQQVLSEIGGPDVPTFLMPHATYTLSPSHLKQVSELAQQMNAGISIHISENLSENDQIQKKYSKTPTALLESSGVLQSQTIVGHGVHLTDDDIKILAKFHAAIAHCPGSNLKLGSGIADIKKYQDSNLAVTLGTDGCSSSNDLDMWSVIRLAANLYSERNGAENLKADQIFRMATIEAAKALGLEDSIGSIEVGKQADLILIDLNKPHLIPLHNIFAQLVFAVGRADVSDVWVDGKHVVAASKSTLVEFSQLSAQVEKVSIRLHEHSKK</sequence>
<protein>
    <recommendedName>
        <fullName evidence="2">Amidohydrolase-related domain-containing protein</fullName>
    </recommendedName>
</protein>
<feature type="domain" description="Amidohydrolase-related" evidence="2">
    <location>
        <begin position="62"/>
        <end position="412"/>
    </location>
</feature>
<dbReference type="SUPFAM" id="SSF51556">
    <property type="entry name" value="Metallo-dependent hydrolases"/>
    <property type="match status" value="1"/>
</dbReference>
<dbReference type="Gene3D" id="3.20.20.140">
    <property type="entry name" value="Metal-dependent hydrolases"/>
    <property type="match status" value="1"/>
</dbReference>
<dbReference type="GO" id="GO:0016810">
    <property type="term" value="F:hydrolase activity, acting on carbon-nitrogen (but not peptide) bonds"/>
    <property type="evidence" value="ECO:0007669"/>
    <property type="project" value="InterPro"/>
</dbReference>
<dbReference type="InterPro" id="IPR032466">
    <property type="entry name" value="Metal_Hydrolase"/>
</dbReference>
<comment type="caution">
    <text evidence="3">The sequence shown here is derived from an EMBL/GenBank/DDBJ whole genome shotgun (WGS) entry which is preliminary data.</text>
</comment>
<dbReference type="PANTHER" id="PTHR43794">
    <property type="entry name" value="AMINOHYDROLASE SSNA-RELATED"/>
    <property type="match status" value="1"/>
</dbReference>
<organism evidence="3">
    <name type="scientific">freshwater metagenome</name>
    <dbReference type="NCBI Taxonomy" id="449393"/>
    <lineage>
        <taxon>unclassified sequences</taxon>
        <taxon>metagenomes</taxon>
        <taxon>ecological metagenomes</taxon>
    </lineage>
</organism>
<dbReference type="CDD" id="cd01298">
    <property type="entry name" value="ATZ_TRZ_like"/>
    <property type="match status" value="1"/>
</dbReference>
<evidence type="ECO:0000256" key="1">
    <source>
        <dbReference type="ARBA" id="ARBA00022801"/>
    </source>
</evidence>
<dbReference type="PANTHER" id="PTHR43794:SF11">
    <property type="entry name" value="AMIDOHYDROLASE-RELATED DOMAIN-CONTAINING PROTEIN"/>
    <property type="match status" value="1"/>
</dbReference>
<evidence type="ECO:0000313" key="3">
    <source>
        <dbReference type="EMBL" id="KGA19665.1"/>
    </source>
</evidence>
<reference evidence="3" key="1">
    <citation type="submission" date="2014-06" db="EMBL/GenBank/DDBJ databases">
        <title>Key roles for freshwater Actinobacteria revealed by deep metagenomic sequencing.</title>
        <authorList>
            <person name="Ghai R."/>
            <person name="Mizuno C.M."/>
            <person name="Picazo A."/>
            <person name="Camacho A."/>
            <person name="Rodriguez-Valera F."/>
        </authorList>
    </citation>
    <scope>NUCLEOTIDE SEQUENCE</scope>
</reference>
<dbReference type="InterPro" id="IPR011059">
    <property type="entry name" value="Metal-dep_hydrolase_composite"/>
</dbReference>
<dbReference type="InterPro" id="IPR050287">
    <property type="entry name" value="MTA/SAH_deaminase"/>
</dbReference>
<dbReference type="Pfam" id="PF01979">
    <property type="entry name" value="Amidohydro_1"/>
    <property type="match status" value="1"/>
</dbReference>
<keyword evidence="1" id="KW-0378">Hydrolase</keyword>
<dbReference type="Gene3D" id="2.30.40.10">
    <property type="entry name" value="Urease, subunit C, domain 1"/>
    <property type="match status" value="1"/>
</dbReference>
<name>A0A094Q665_9ZZZZ</name>
<evidence type="ECO:0000259" key="2">
    <source>
        <dbReference type="Pfam" id="PF01979"/>
    </source>
</evidence>